<dbReference type="RefSeq" id="WP_229113612.1">
    <property type="nucleotide sequence ID" value="NZ_CP064787.1"/>
</dbReference>
<dbReference type="AlphaFoldDB" id="A0A897N393"/>
<keyword evidence="3" id="KW-0808">Transferase</keyword>
<reference evidence="3" key="1">
    <citation type="submission" date="2020-11" db="EMBL/GenBank/DDBJ databases">
        <title>Carbohydrate-dependent, anaerobic sulfur respiration: A novel catabolism in halophilic archaea.</title>
        <authorList>
            <person name="Sorokin D.Y."/>
            <person name="Messina E."/>
            <person name="Smedile F."/>
            <person name="La Cono V."/>
            <person name="Hallsworth J.E."/>
            <person name="Yakimov M.M."/>
        </authorList>
    </citation>
    <scope>NUCLEOTIDE SEQUENCE</scope>
    <source>
        <strain evidence="3">HSR12-1</strain>
    </source>
</reference>
<evidence type="ECO:0000259" key="2">
    <source>
        <dbReference type="Pfam" id="PF00535"/>
    </source>
</evidence>
<dbReference type="InterPro" id="IPR050834">
    <property type="entry name" value="Glycosyltransf_2"/>
</dbReference>
<dbReference type="PANTHER" id="PTHR43685:SF2">
    <property type="entry name" value="GLYCOSYLTRANSFERASE 2-LIKE DOMAIN-CONTAINING PROTEIN"/>
    <property type="match status" value="1"/>
</dbReference>
<evidence type="ECO:0000313" key="3">
    <source>
        <dbReference type="EMBL" id="QSG07157.1"/>
    </source>
</evidence>
<accession>A0A897N393</accession>
<protein>
    <submittedName>
        <fullName evidence="3">Glycosyl transferase family 2</fullName>
    </submittedName>
</protein>
<dbReference type="GeneID" id="68856377"/>
<evidence type="ECO:0000313" key="4">
    <source>
        <dbReference type="Proteomes" id="UP000663525"/>
    </source>
</evidence>
<feature type="domain" description="Glycosyltransferase 2-like" evidence="2">
    <location>
        <begin position="4"/>
        <end position="110"/>
    </location>
</feature>
<dbReference type="Proteomes" id="UP000663525">
    <property type="component" value="Chromosome"/>
</dbReference>
<evidence type="ECO:0000256" key="1">
    <source>
        <dbReference type="SAM" id="MobiDB-lite"/>
    </source>
</evidence>
<gene>
    <name evidence="3" type="ORF">HSR121_2839</name>
</gene>
<dbReference type="SUPFAM" id="SSF53448">
    <property type="entry name" value="Nucleotide-diphospho-sugar transferases"/>
    <property type="match status" value="1"/>
</dbReference>
<sequence>MELSVVVPTLNGRDRLAGTLDALADAVPEAEVVVVNGPSADGTTGMVREREDVDVLVEIPDRSVTAARNAGFDHASGSVVALVDHGLAVDESWAEAVRTGLAEADVVTGPTHRPRRAGAATETIETRTVAGREVTYFNSGNVAFDRATLDALDGYDEYLEVGGSRDLAHRLADSEFRVEWTQSMAVERTYGADGGEPQRDWRWKYRSLAYRLAKNYGTHPTVFRRLAGHAASDAAGALRDVVRRTTGPSEWLATGRDVLSGAVVGLKDGLSARARDRSRARNPHGTSERAERAVSVYDWR</sequence>
<feature type="region of interest" description="Disordered" evidence="1">
    <location>
        <begin position="273"/>
        <end position="300"/>
    </location>
</feature>
<name>A0A897N393_9EURY</name>
<dbReference type="EMBL" id="CP064787">
    <property type="protein sequence ID" value="QSG07157.1"/>
    <property type="molecule type" value="Genomic_DNA"/>
</dbReference>
<proteinExistence type="predicted"/>
<dbReference type="PANTHER" id="PTHR43685">
    <property type="entry name" value="GLYCOSYLTRANSFERASE"/>
    <property type="match status" value="1"/>
</dbReference>
<dbReference type="InterPro" id="IPR001173">
    <property type="entry name" value="Glyco_trans_2-like"/>
</dbReference>
<organism evidence="3 4">
    <name type="scientific">Halapricum desulfuricans</name>
    <dbReference type="NCBI Taxonomy" id="2841257"/>
    <lineage>
        <taxon>Archaea</taxon>
        <taxon>Methanobacteriati</taxon>
        <taxon>Methanobacteriota</taxon>
        <taxon>Stenosarchaea group</taxon>
        <taxon>Halobacteria</taxon>
        <taxon>Halobacteriales</taxon>
        <taxon>Haloarculaceae</taxon>
        <taxon>Halapricum</taxon>
    </lineage>
</organism>
<dbReference type="InterPro" id="IPR029044">
    <property type="entry name" value="Nucleotide-diphossugar_trans"/>
</dbReference>
<dbReference type="Pfam" id="PF00535">
    <property type="entry name" value="Glycos_transf_2"/>
    <property type="match status" value="1"/>
</dbReference>
<dbReference type="GO" id="GO:0016740">
    <property type="term" value="F:transferase activity"/>
    <property type="evidence" value="ECO:0007669"/>
    <property type="project" value="UniProtKB-KW"/>
</dbReference>
<dbReference type="Gene3D" id="3.90.550.10">
    <property type="entry name" value="Spore Coat Polysaccharide Biosynthesis Protein SpsA, Chain A"/>
    <property type="match status" value="1"/>
</dbReference>